<evidence type="ECO:0000313" key="2">
    <source>
        <dbReference type="Proteomes" id="UP000054783"/>
    </source>
</evidence>
<sequence length="108" mass="12469">MNANQSSPTLAGIIQDLPFSESSRRKPTLHTYQADETTKIHLLLQREELCFFLIPAPEAFWPVHHPLSHSGHVCHFKDLIYAQHYICFIFVTLYIYCSFIGDFSKSIV</sequence>
<accession>A0A0V0ZNG7</accession>
<dbReference type="EMBL" id="JYDQ01000132">
    <property type="protein sequence ID" value="KRY13738.1"/>
    <property type="molecule type" value="Genomic_DNA"/>
</dbReference>
<reference evidence="1 2" key="1">
    <citation type="submission" date="2015-01" db="EMBL/GenBank/DDBJ databases">
        <title>Evolution of Trichinella species and genotypes.</title>
        <authorList>
            <person name="Korhonen P.K."/>
            <person name="Edoardo P."/>
            <person name="Giuseppe L.R."/>
            <person name="Gasser R.B."/>
        </authorList>
    </citation>
    <scope>NUCLEOTIDE SEQUENCE [LARGE SCALE GENOMIC DNA]</scope>
    <source>
        <strain evidence="1">ISS2496</strain>
    </source>
</reference>
<comment type="caution">
    <text evidence="1">The sequence shown here is derived from an EMBL/GenBank/DDBJ whole genome shotgun (WGS) entry which is preliminary data.</text>
</comment>
<keyword evidence="2" id="KW-1185">Reference proteome</keyword>
<name>A0A0V0ZNG7_9BILA</name>
<gene>
    <name evidence="1" type="ORF">T12_14127</name>
</gene>
<evidence type="ECO:0000313" key="1">
    <source>
        <dbReference type="EMBL" id="KRY13738.1"/>
    </source>
</evidence>
<protein>
    <submittedName>
        <fullName evidence="1">Uncharacterized protein</fullName>
    </submittedName>
</protein>
<proteinExistence type="predicted"/>
<dbReference type="Proteomes" id="UP000054783">
    <property type="component" value="Unassembled WGS sequence"/>
</dbReference>
<dbReference type="AlphaFoldDB" id="A0A0V0ZNG7"/>
<organism evidence="1 2">
    <name type="scientific">Trichinella patagoniensis</name>
    <dbReference type="NCBI Taxonomy" id="990121"/>
    <lineage>
        <taxon>Eukaryota</taxon>
        <taxon>Metazoa</taxon>
        <taxon>Ecdysozoa</taxon>
        <taxon>Nematoda</taxon>
        <taxon>Enoplea</taxon>
        <taxon>Dorylaimia</taxon>
        <taxon>Trichinellida</taxon>
        <taxon>Trichinellidae</taxon>
        <taxon>Trichinella</taxon>
    </lineage>
</organism>